<name>A0A8S5N6V1_9CAUD</name>
<accession>A0A8S5N6V1</accession>
<proteinExistence type="predicted"/>
<protein>
    <submittedName>
        <fullName evidence="1">Uncharacterized protein</fullName>
    </submittedName>
</protein>
<evidence type="ECO:0000313" key="1">
    <source>
        <dbReference type="EMBL" id="DAD90071.1"/>
    </source>
</evidence>
<dbReference type="EMBL" id="BK015076">
    <property type="protein sequence ID" value="DAD90071.1"/>
    <property type="molecule type" value="Genomic_DNA"/>
</dbReference>
<reference evidence="1" key="1">
    <citation type="journal article" date="2021" name="Proc. Natl. Acad. Sci. U.S.A.">
        <title>A Catalog of Tens of Thousands of Viruses from Human Metagenomes Reveals Hidden Associations with Chronic Diseases.</title>
        <authorList>
            <person name="Tisza M.J."/>
            <person name="Buck C.B."/>
        </authorList>
    </citation>
    <scope>NUCLEOTIDE SEQUENCE</scope>
    <source>
        <strain evidence="1">Ctlzn3</strain>
    </source>
</reference>
<organism evidence="1">
    <name type="scientific">Siphoviridae sp. ctlzn3</name>
    <dbReference type="NCBI Taxonomy" id="2826450"/>
    <lineage>
        <taxon>Viruses</taxon>
        <taxon>Duplodnaviria</taxon>
        <taxon>Heunggongvirae</taxon>
        <taxon>Uroviricota</taxon>
        <taxon>Caudoviricetes</taxon>
    </lineage>
</organism>
<sequence length="31" mass="3831">MILTYYFFLIYMEESFEVLILYMKAVSICKK</sequence>